<keyword evidence="2" id="KW-1185">Reference proteome</keyword>
<dbReference type="AlphaFoldDB" id="A0A935C8J3"/>
<accession>A0A935C8J3</accession>
<evidence type="ECO:0000313" key="1">
    <source>
        <dbReference type="EMBL" id="MBK6265646.1"/>
    </source>
</evidence>
<evidence type="ECO:0000313" key="2">
    <source>
        <dbReference type="Proteomes" id="UP000611723"/>
    </source>
</evidence>
<reference evidence="1" key="1">
    <citation type="submission" date="2021-01" db="EMBL/GenBank/DDBJ databases">
        <title>Marivirga aurantiaca sp. nov., isolated from intertidal surface sediments.</title>
        <authorList>
            <person name="Zhang M."/>
        </authorList>
    </citation>
    <scope>NUCLEOTIDE SEQUENCE</scope>
    <source>
        <strain evidence="1">S37H4</strain>
    </source>
</reference>
<name>A0A935C8J3_9BACT</name>
<gene>
    <name evidence="1" type="ORF">JKA74_11405</name>
</gene>
<dbReference type="EMBL" id="JAEQBW010000004">
    <property type="protein sequence ID" value="MBK6265646.1"/>
    <property type="molecule type" value="Genomic_DNA"/>
</dbReference>
<proteinExistence type="predicted"/>
<comment type="caution">
    <text evidence="1">The sequence shown here is derived from an EMBL/GenBank/DDBJ whole genome shotgun (WGS) entry which is preliminary data.</text>
</comment>
<organism evidence="1 2">
    <name type="scientific">Marivirga aurantiaca</name>
    <dbReference type="NCBI Taxonomy" id="2802615"/>
    <lineage>
        <taxon>Bacteria</taxon>
        <taxon>Pseudomonadati</taxon>
        <taxon>Bacteroidota</taxon>
        <taxon>Cytophagia</taxon>
        <taxon>Cytophagales</taxon>
        <taxon>Marivirgaceae</taxon>
        <taxon>Marivirga</taxon>
    </lineage>
</organism>
<sequence>MFIESTTKYTEELKSSNNEFPHGFVSIHSTSMSDYTHGFFIFLTPDSSYTEVKKRIPAPENLKRAMFRMSSKGIAKALE</sequence>
<protein>
    <submittedName>
        <fullName evidence="1">Uncharacterized protein</fullName>
    </submittedName>
</protein>
<dbReference type="RefSeq" id="WP_201431322.1">
    <property type="nucleotide sequence ID" value="NZ_JAEQBW010000004.1"/>
</dbReference>
<dbReference type="Proteomes" id="UP000611723">
    <property type="component" value="Unassembled WGS sequence"/>
</dbReference>